<evidence type="ECO:0000313" key="2">
    <source>
        <dbReference type="Proteomes" id="UP000093197"/>
    </source>
</evidence>
<evidence type="ECO:0000313" key="1">
    <source>
        <dbReference type="EMBL" id="OCR29199.1"/>
    </source>
</evidence>
<accession>A0A853PNS0</accession>
<reference evidence="1 2" key="1">
    <citation type="journal article" date="2016" name="PLoS ONE">
        <title>Genomic Diversity of Enterotoxigenic Strains of Bacteroides fragilis.</title>
        <authorList>
            <person name="Pierce J.V."/>
            <person name="Bernstein H.D."/>
        </authorList>
    </citation>
    <scope>NUCLEOTIDE SEQUENCE [LARGE SCALE GENOMIC DNA]</scope>
    <source>
        <strain evidence="1 2">20793-3</strain>
    </source>
</reference>
<dbReference type="Proteomes" id="UP000093197">
    <property type="component" value="Unassembled WGS sequence"/>
</dbReference>
<protein>
    <submittedName>
        <fullName evidence="1">Uncharacterized protein</fullName>
    </submittedName>
</protein>
<sequence length="42" mass="5035">MKQKPQTFCESVSKCIRCPVPLRLFIFGQYFLMPFCSIRDIY</sequence>
<name>A0A853PNS0_BACFG</name>
<dbReference type="AlphaFoldDB" id="A0A853PNS0"/>
<organism evidence="1 2">
    <name type="scientific">Bacteroides fragilis</name>
    <dbReference type="NCBI Taxonomy" id="817"/>
    <lineage>
        <taxon>Bacteria</taxon>
        <taxon>Pseudomonadati</taxon>
        <taxon>Bacteroidota</taxon>
        <taxon>Bacteroidia</taxon>
        <taxon>Bacteroidales</taxon>
        <taxon>Bacteroidaceae</taxon>
        <taxon>Bacteroides</taxon>
    </lineage>
</organism>
<gene>
    <name evidence="1" type="ORF">AC094_33910</name>
</gene>
<proteinExistence type="predicted"/>
<comment type="caution">
    <text evidence="1">The sequence shown here is derived from an EMBL/GenBank/DDBJ whole genome shotgun (WGS) entry which is preliminary data.</text>
</comment>
<dbReference type="EMBL" id="LIDT01000034">
    <property type="protein sequence ID" value="OCR29199.1"/>
    <property type="molecule type" value="Genomic_DNA"/>
</dbReference>